<evidence type="ECO:0000313" key="1">
    <source>
        <dbReference type="EMBL" id="GLJ79017.1"/>
    </source>
</evidence>
<accession>A0A9W6HFP8</accession>
<dbReference type="RefSeq" id="WP_210004820.1">
    <property type="nucleotide sequence ID" value="NZ_BSEO01000001.1"/>
</dbReference>
<evidence type="ECO:0008006" key="3">
    <source>
        <dbReference type="Google" id="ProtNLM"/>
    </source>
</evidence>
<dbReference type="Pfam" id="PF09956">
    <property type="entry name" value="Phage_cement_2"/>
    <property type="match status" value="1"/>
</dbReference>
<keyword evidence="2" id="KW-1185">Reference proteome</keyword>
<proteinExistence type="predicted"/>
<dbReference type="AlphaFoldDB" id="A0A9W6HFP8"/>
<reference evidence="1" key="2">
    <citation type="submission" date="2023-01" db="EMBL/GenBank/DDBJ databases">
        <authorList>
            <person name="Sun Q."/>
            <person name="Evtushenko L."/>
        </authorList>
    </citation>
    <scope>NUCLEOTIDE SEQUENCE</scope>
    <source>
        <strain evidence="1">VKM Ac-1447</strain>
    </source>
</reference>
<dbReference type="EMBL" id="BSEO01000001">
    <property type="protein sequence ID" value="GLJ79017.1"/>
    <property type="molecule type" value="Genomic_DNA"/>
</dbReference>
<gene>
    <name evidence="1" type="ORF">GCM10017586_06990</name>
</gene>
<name>A0A9W6HFP8_9MICO</name>
<comment type="caution">
    <text evidence="1">The sequence shown here is derived from an EMBL/GenBank/DDBJ whole genome shotgun (WGS) entry which is preliminary data.</text>
</comment>
<dbReference type="InterPro" id="IPR011231">
    <property type="entry name" value="Phage_VT1-Sakai_H0018"/>
</dbReference>
<organism evidence="1 2">
    <name type="scientific">Microbacterium imperiale</name>
    <dbReference type="NCBI Taxonomy" id="33884"/>
    <lineage>
        <taxon>Bacteria</taxon>
        <taxon>Bacillati</taxon>
        <taxon>Actinomycetota</taxon>
        <taxon>Actinomycetes</taxon>
        <taxon>Micrococcales</taxon>
        <taxon>Microbacteriaceae</taxon>
        <taxon>Microbacterium</taxon>
    </lineage>
</organism>
<reference evidence="1" key="1">
    <citation type="journal article" date="2014" name="Int. J. Syst. Evol. Microbiol.">
        <title>Complete genome sequence of Corynebacterium casei LMG S-19264T (=DSM 44701T), isolated from a smear-ripened cheese.</title>
        <authorList>
            <consortium name="US DOE Joint Genome Institute (JGI-PGF)"/>
            <person name="Walter F."/>
            <person name="Albersmeier A."/>
            <person name="Kalinowski J."/>
            <person name="Ruckert C."/>
        </authorList>
    </citation>
    <scope>NUCLEOTIDE SEQUENCE</scope>
    <source>
        <strain evidence="1">VKM Ac-1447</strain>
    </source>
</reference>
<sequence length="120" mass="11925">MAKSYLPLFRPGQTVTFGVTAAVTAGTPVEVGSIDMSVAPAAERSAKVVGVAGHDAAIGDKVTVEVGKPIHELTASGAVTRGQRLEAAGGGKVRTLAAGAAVYLALTSAVEGSHVKAMVL</sequence>
<evidence type="ECO:0000313" key="2">
    <source>
        <dbReference type="Proteomes" id="UP001142317"/>
    </source>
</evidence>
<protein>
    <recommendedName>
        <fullName evidence="3">DUF2190 family protein</fullName>
    </recommendedName>
</protein>
<dbReference type="Proteomes" id="UP001142317">
    <property type="component" value="Unassembled WGS sequence"/>
</dbReference>